<feature type="domain" description="Response regulatory" evidence="3">
    <location>
        <begin position="9"/>
        <end position="123"/>
    </location>
</feature>
<dbReference type="InterPro" id="IPR011006">
    <property type="entry name" value="CheY-like_superfamily"/>
</dbReference>
<dbReference type="Gene3D" id="3.40.50.2300">
    <property type="match status" value="1"/>
</dbReference>
<dbReference type="PANTHER" id="PTHR44591">
    <property type="entry name" value="STRESS RESPONSE REGULATOR PROTEIN 1"/>
    <property type="match status" value="1"/>
</dbReference>
<dbReference type="InterPro" id="IPR001789">
    <property type="entry name" value="Sig_transdc_resp-reg_receiver"/>
</dbReference>
<dbReference type="EMBL" id="NAAC01000046">
    <property type="protein sequence ID" value="RDJ02678.1"/>
    <property type="molecule type" value="Genomic_DNA"/>
</dbReference>
<organism evidence="4 5">
    <name type="scientific">Rhizobium grahamii</name>
    <dbReference type="NCBI Taxonomy" id="1120045"/>
    <lineage>
        <taxon>Bacteria</taxon>
        <taxon>Pseudomonadati</taxon>
        <taxon>Pseudomonadota</taxon>
        <taxon>Alphaproteobacteria</taxon>
        <taxon>Hyphomicrobiales</taxon>
        <taxon>Rhizobiaceae</taxon>
        <taxon>Rhizobium/Agrobacterium group</taxon>
        <taxon>Rhizobium</taxon>
    </lineage>
</organism>
<dbReference type="RefSeq" id="WP_114715738.1">
    <property type="nucleotide sequence ID" value="NZ_KZ857269.1"/>
</dbReference>
<dbReference type="PROSITE" id="PS50110">
    <property type="entry name" value="RESPONSE_REGULATORY"/>
    <property type="match status" value="1"/>
</dbReference>
<dbReference type="PANTHER" id="PTHR44591:SF25">
    <property type="entry name" value="CHEMOTAXIS TWO-COMPONENT RESPONSE REGULATOR"/>
    <property type="match status" value="1"/>
</dbReference>
<dbReference type="Pfam" id="PF00072">
    <property type="entry name" value="Response_reg"/>
    <property type="match status" value="1"/>
</dbReference>
<dbReference type="SMART" id="SM00448">
    <property type="entry name" value="REC"/>
    <property type="match status" value="1"/>
</dbReference>
<evidence type="ECO:0000256" key="1">
    <source>
        <dbReference type="ARBA" id="ARBA00022553"/>
    </source>
</evidence>
<dbReference type="OrthoDB" id="9782655at2"/>
<dbReference type="AlphaFoldDB" id="A0A370KEP7"/>
<name>A0A370KEP7_9HYPH</name>
<feature type="modified residue" description="4-aspartylphosphate" evidence="2">
    <location>
        <position position="58"/>
    </location>
</feature>
<reference evidence="4 5" key="1">
    <citation type="submission" date="2017-03" db="EMBL/GenBank/DDBJ databases">
        <title>Genome analysis of Rhizobial strains effectives or ineffectives for nitrogen fixation isolated from bean seeds.</title>
        <authorList>
            <person name="Peralta H."/>
            <person name="Aguilar-Vera A."/>
            <person name="Mora Y."/>
            <person name="Vargas-Lagunas C."/>
            <person name="Girard L."/>
            <person name="Mora J."/>
        </authorList>
    </citation>
    <scope>NUCLEOTIDE SEQUENCE [LARGE SCALE GENOMIC DNA]</scope>
    <source>
        <strain evidence="4 5">CCGM3</strain>
    </source>
</reference>
<protein>
    <recommendedName>
        <fullName evidence="3">Response regulatory domain-containing protein</fullName>
    </recommendedName>
</protein>
<accession>A0A370KEP7</accession>
<comment type="caution">
    <text evidence="4">The sequence shown here is derived from an EMBL/GenBank/DDBJ whole genome shotgun (WGS) entry which is preliminary data.</text>
</comment>
<sequence length="127" mass="13225">MIAMTKPSLVVCVEDDEPVRDALRGLLRASGINAASFASAEEFLDSDELQTATCLVTDIQLGGISGLDLLDRLAGMSIVIPSILITAHTDVAAGDRARSSGAMKVFLKPVSPSELLQAVRTALANAS</sequence>
<evidence type="ECO:0000259" key="3">
    <source>
        <dbReference type="PROSITE" id="PS50110"/>
    </source>
</evidence>
<dbReference type="GO" id="GO:0000160">
    <property type="term" value="P:phosphorelay signal transduction system"/>
    <property type="evidence" value="ECO:0007669"/>
    <property type="project" value="InterPro"/>
</dbReference>
<evidence type="ECO:0000256" key="2">
    <source>
        <dbReference type="PROSITE-ProRule" id="PRU00169"/>
    </source>
</evidence>
<gene>
    <name evidence="4" type="ORF">B5K06_31820</name>
</gene>
<dbReference type="Proteomes" id="UP000254939">
    <property type="component" value="Unassembled WGS sequence"/>
</dbReference>
<evidence type="ECO:0000313" key="4">
    <source>
        <dbReference type="EMBL" id="RDJ02678.1"/>
    </source>
</evidence>
<keyword evidence="1 2" id="KW-0597">Phosphoprotein</keyword>
<dbReference type="InterPro" id="IPR050595">
    <property type="entry name" value="Bact_response_regulator"/>
</dbReference>
<evidence type="ECO:0000313" key="5">
    <source>
        <dbReference type="Proteomes" id="UP000254939"/>
    </source>
</evidence>
<proteinExistence type="predicted"/>
<dbReference type="SUPFAM" id="SSF52172">
    <property type="entry name" value="CheY-like"/>
    <property type="match status" value="1"/>
</dbReference>